<reference evidence="4 5" key="1">
    <citation type="journal article" date="2009" name="Science">
        <title>Green evolution and dynamic adaptations revealed by genomes of the marine picoeukaryotes Micromonas.</title>
        <authorList>
            <person name="Worden A.Z."/>
            <person name="Lee J.H."/>
            <person name="Mock T."/>
            <person name="Rouze P."/>
            <person name="Simmons M.P."/>
            <person name="Aerts A.L."/>
            <person name="Allen A.E."/>
            <person name="Cuvelier M.L."/>
            <person name="Derelle E."/>
            <person name="Everett M.V."/>
            <person name="Foulon E."/>
            <person name="Grimwood J."/>
            <person name="Gundlach H."/>
            <person name="Henrissat B."/>
            <person name="Napoli C."/>
            <person name="McDonald S.M."/>
            <person name="Parker M.S."/>
            <person name="Rombauts S."/>
            <person name="Salamov A."/>
            <person name="Von Dassow P."/>
            <person name="Badger J.H."/>
            <person name="Coutinho P.M."/>
            <person name="Demir E."/>
            <person name="Dubchak I."/>
            <person name="Gentemann C."/>
            <person name="Eikrem W."/>
            <person name="Gready J.E."/>
            <person name="John U."/>
            <person name="Lanier W."/>
            <person name="Lindquist E.A."/>
            <person name="Lucas S."/>
            <person name="Mayer K.F."/>
            <person name="Moreau H."/>
            <person name="Not F."/>
            <person name="Otillar R."/>
            <person name="Panaud O."/>
            <person name="Pangilinan J."/>
            <person name="Paulsen I."/>
            <person name="Piegu B."/>
            <person name="Poliakov A."/>
            <person name="Robbens S."/>
            <person name="Schmutz J."/>
            <person name="Toulza E."/>
            <person name="Wyss T."/>
            <person name="Zelensky A."/>
            <person name="Zhou K."/>
            <person name="Armbrust E.V."/>
            <person name="Bhattacharya D."/>
            <person name="Goodenough U.W."/>
            <person name="Van de Peer Y."/>
            <person name="Grigoriev I.V."/>
        </authorList>
    </citation>
    <scope>NUCLEOTIDE SEQUENCE [LARGE SCALE GENOMIC DNA]</scope>
    <source>
        <strain evidence="5">RCC299 / NOUM17</strain>
    </source>
</reference>
<name>C1E9Y9_MICCC</name>
<dbReference type="InterPro" id="IPR019734">
    <property type="entry name" value="TPR_rpt"/>
</dbReference>
<dbReference type="SMART" id="SM00028">
    <property type="entry name" value="TPR"/>
    <property type="match status" value="5"/>
</dbReference>
<evidence type="ECO:0000313" key="5">
    <source>
        <dbReference type="Proteomes" id="UP000002009"/>
    </source>
</evidence>
<dbReference type="AlphaFoldDB" id="C1E9Y9"/>
<evidence type="ECO:0000256" key="3">
    <source>
        <dbReference type="PROSITE-ProRule" id="PRU00339"/>
    </source>
</evidence>
<dbReference type="InParanoid" id="C1E9Y9"/>
<evidence type="ECO:0000256" key="1">
    <source>
        <dbReference type="ARBA" id="ARBA00022737"/>
    </source>
</evidence>
<dbReference type="InterPro" id="IPR011990">
    <property type="entry name" value="TPR-like_helical_dom_sf"/>
</dbReference>
<dbReference type="Proteomes" id="UP000002009">
    <property type="component" value="Chromosome 7"/>
</dbReference>
<dbReference type="OrthoDB" id="1936594at2759"/>
<keyword evidence="5" id="KW-1185">Reference proteome</keyword>
<keyword evidence="2 3" id="KW-0802">TPR repeat</keyword>
<dbReference type="SUPFAM" id="SSF48452">
    <property type="entry name" value="TPR-like"/>
    <property type="match status" value="2"/>
</dbReference>
<dbReference type="FunCoup" id="C1E9Y9">
    <property type="interactions" value="1884"/>
</dbReference>
<proteinExistence type="predicted"/>
<keyword evidence="1" id="KW-0677">Repeat</keyword>
<dbReference type="InterPro" id="IPR044244">
    <property type="entry name" value="TTC27/Emw1"/>
</dbReference>
<dbReference type="PANTHER" id="PTHR16193">
    <property type="entry name" value="TETRATRICOPEPTIDE REPEAT PROTEIN 27"/>
    <property type="match status" value="1"/>
</dbReference>
<accession>C1E9Y9</accession>
<feature type="repeat" description="TPR" evidence="3">
    <location>
        <begin position="737"/>
        <end position="770"/>
    </location>
</feature>
<dbReference type="EMBL" id="CP001328">
    <property type="protein sequence ID" value="ACO64764.1"/>
    <property type="molecule type" value="Genomic_DNA"/>
</dbReference>
<dbReference type="STRING" id="296587.C1E9Y9"/>
<dbReference type="PROSITE" id="PS50005">
    <property type="entry name" value="TPR"/>
    <property type="match status" value="1"/>
</dbReference>
<sequence>MGWKKEPNIAELTPTAVIVALERDLLLSSLSRPVGSVRGIPSPAAVPAKAGPDARAAAEVIALIRRGAFVEALTCASAKNALIVPAAIEGQAAPSPDVDGVTALYASVEAAVESAGAAAAARGTLAKAGHELCILALGVAALNAFIQANVTGPDCRDAPHCPLTPSAPAADLAASADAWNKWATRSLARDGEDVVGRCFLPQYLYLAKVLLADRCAPRAEEAFGGADVDVATATLAETRARAAKMQAKMAARATPGRVVLWPDEDIPPPSLTWWASRTHIAHQRLLSGRSPTLRRLLLGCHSLTLAWFAPGNAAPGFPTPAAIVRAATARESDGSPTPAAANAATAGLASSMSLLETALMEHEYGHVDSARALLRAAGEPIGATHEVVGEMGFRTIHQTDAKAQMVLRAECTGLCVFKRPGVTSVDEEAASDDETDEAVAEEVATQLAKKAEAEAERDATGRVVNTKSAAMNRIAIELDGLSADGAQVLIAPRLGVTRADRDDGEKAAYGAPMPAAHQALVLATAVTVRKSMADDGTRSWSVAPYHECVQTQRRSRPVLRAAAAVLSARHERERARTRERALLVMEDLVKSLESPAPSAAARIRYAYSTWFPPGAMLRKELGDHLVSLGMVGAALELFEEIELWDSLIVCLTLLGKKQAAADTIRRRLEVDPTDPKLWCALGDALDLEEHFLKALEVSEGKNARAMRSLARRAALREDWKSAAEYWSKAMKTNPLFPDGWFSCGYALLKADREEEALGAFVRCTQVDPENGQAWNNVAALNIRRQKFAAAHVALREAVKQVATSWQTWENLAMVSAKIGRFQQSARALVKVMDLTGGAKLHVATLSTLVERCKEARSGKDLDWLRKEADAEAAEAKDEQKKLAVLGGIADLALNGDDDDDDDDDVEVWEGVGGAAATGGGDAGDFADDFLDAFASDSDDETAKETAKEAHAAASESVQAEVLSRETVRLEAAVDEVLRRALGASSGERAVKDTADLWSLSADLKEARGEFLVANEARLKRVRALETSGWRKDAAAFAEYAAASLDMCRGWVRAAERAAGGTEMADARRQLAQARMHMNGVCKASAAGKFDESMGEVHEELMACMDEVTKAEEAAAR</sequence>
<organism evidence="4 5">
    <name type="scientific">Micromonas commoda (strain RCC299 / NOUM17 / CCMP2709)</name>
    <name type="common">Picoplanktonic green alga</name>
    <dbReference type="NCBI Taxonomy" id="296587"/>
    <lineage>
        <taxon>Eukaryota</taxon>
        <taxon>Viridiplantae</taxon>
        <taxon>Chlorophyta</taxon>
        <taxon>Mamiellophyceae</taxon>
        <taxon>Mamiellales</taxon>
        <taxon>Mamiellaceae</taxon>
        <taxon>Micromonas</taxon>
    </lineage>
</organism>
<dbReference type="RefSeq" id="XP_002503506.1">
    <property type="nucleotide sequence ID" value="XM_002503460.1"/>
</dbReference>
<gene>
    <name evidence="4" type="ORF">MICPUN_101373</name>
</gene>
<dbReference type="eggNOG" id="KOG1128">
    <property type="taxonomic scope" value="Eukaryota"/>
</dbReference>
<dbReference type="PANTHER" id="PTHR16193:SF0">
    <property type="entry name" value="TETRATRICOPEPTIDE REPEAT PROTEIN 27"/>
    <property type="match status" value="1"/>
</dbReference>
<dbReference type="KEGG" id="mis:MICPUN_101373"/>
<evidence type="ECO:0000256" key="2">
    <source>
        <dbReference type="ARBA" id="ARBA00022803"/>
    </source>
</evidence>
<dbReference type="GeneID" id="8245148"/>
<evidence type="ECO:0000313" key="4">
    <source>
        <dbReference type="EMBL" id="ACO64764.1"/>
    </source>
</evidence>
<dbReference type="OMA" id="GCLARYW"/>
<dbReference type="Gene3D" id="1.25.40.10">
    <property type="entry name" value="Tetratricopeptide repeat domain"/>
    <property type="match status" value="1"/>
</dbReference>
<protein>
    <submittedName>
        <fullName evidence="4">Uncharacterized protein</fullName>
    </submittedName>
</protein>